<dbReference type="RefSeq" id="WP_120191924.1">
    <property type="nucleotide sequence ID" value="NZ_RAPK01000006.1"/>
</dbReference>
<keyword evidence="2" id="KW-1185">Reference proteome</keyword>
<reference evidence="1 2" key="1">
    <citation type="submission" date="2018-09" db="EMBL/GenBank/DDBJ databases">
        <title>Genomic Encyclopedia of Archaeal and Bacterial Type Strains, Phase II (KMG-II): from individual species to whole genera.</title>
        <authorList>
            <person name="Goeker M."/>
        </authorList>
    </citation>
    <scope>NUCLEOTIDE SEQUENCE [LARGE SCALE GENOMIC DNA]</scope>
    <source>
        <strain evidence="1 2">DSM 17008</strain>
    </source>
</reference>
<dbReference type="Pfam" id="PF03646">
    <property type="entry name" value="FlaG"/>
    <property type="match status" value="1"/>
</dbReference>
<name>A0A419V8V1_9BACL</name>
<protein>
    <submittedName>
        <fullName evidence="1">Flagellar protein FlaG</fullName>
    </submittedName>
</protein>
<dbReference type="InterPro" id="IPR035924">
    <property type="entry name" value="FlaG-like_sf"/>
</dbReference>
<dbReference type="PANTHER" id="PTHR37166:SF1">
    <property type="entry name" value="PROTEIN FLAG"/>
    <property type="match status" value="1"/>
</dbReference>
<gene>
    <name evidence="1" type="ORF">ATL39_0750</name>
</gene>
<dbReference type="EMBL" id="RAPK01000006">
    <property type="protein sequence ID" value="RKD76531.1"/>
    <property type="molecule type" value="Genomic_DNA"/>
</dbReference>
<organism evidence="1 2">
    <name type="scientific">Sinobaca qinghaiensis</name>
    <dbReference type="NCBI Taxonomy" id="342944"/>
    <lineage>
        <taxon>Bacteria</taxon>
        <taxon>Bacillati</taxon>
        <taxon>Bacillota</taxon>
        <taxon>Bacilli</taxon>
        <taxon>Bacillales</taxon>
        <taxon>Sporolactobacillaceae</taxon>
        <taxon>Sinobaca</taxon>
    </lineage>
</organism>
<sequence length="116" mass="13174">MSEGISGFSDAVQFWKKAVIEEQKVTSIEQTDKKVVRPGIEKGYDAILLSNTVSEGNKLMRHTSLEFSLHEDLHRPIVRIVDRDTKELIREIPPEKFMDMVAAFMKQAGLIVDESV</sequence>
<evidence type="ECO:0000313" key="1">
    <source>
        <dbReference type="EMBL" id="RKD76531.1"/>
    </source>
</evidence>
<keyword evidence="1" id="KW-0969">Cilium</keyword>
<keyword evidence="1" id="KW-0282">Flagellum</keyword>
<comment type="caution">
    <text evidence="1">The sequence shown here is derived from an EMBL/GenBank/DDBJ whole genome shotgun (WGS) entry which is preliminary data.</text>
</comment>
<evidence type="ECO:0000313" key="2">
    <source>
        <dbReference type="Proteomes" id="UP000285120"/>
    </source>
</evidence>
<dbReference type="SUPFAM" id="SSF160214">
    <property type="entry name" value="FlaG-like"/>
    <property type="match status" value="1"/>
</dbReference>
<dbReference type="AlphaFoldDB" id="A0A419V8V1"/>
<keyword evidence="1" id="KW-0966">Cell projection</keyword>
<dbReference type="InterPro" id="IPR005186">
    <property type="entry name" value="FlaG"/>
</dbReference>
<accession>A0A419V8V1</accession>
<dbReference type="OrthoDB" id="9799867at2"/>
<proteinExistence type="predicted"/>
<dbReference type="Proteomes" id="UP000285120">
    <property type="component" value="Unassembled WGS sequence"/>
</dbReference>
<dbReference type="Gene3D" id="3.30.160.170">
    <property type="entry name" value="FlaG-like"/>
    <property type="match status" value="1"/>
</dbReference>
<dbReference type="PANTHER" id="PTHR37166">
    <property type="entry name" value="PROTEIN FLAG"/>
    <property type="match status" value="1"/>
</dbReference>